<dbReference type="GO" id="GO:0005634">
    <property type="term" value="C:nucleus"/>
    <property type="evidence" value="ECO:0007669"/>
    <property type="project" value="UniProtKB-SubCell"/>
</dbReference>
<name>A0A0D3GIR8_9ORYZ</name>
<dbReference type="Gramene" id="OBART06G21250.1">
    <property type="protein sequence ID" value="OBART06G21250.1"/>
    <property type="gene ID" value="OBART06G21250"/>
</dbReference>
<keyword evidence="12" id="KW-0539">Nucleus</keyword>
<feature type="compositionally biased region" description="Acidic residues" evidence="13">
    <location>
        <begin position="195"/>
        <end position="207"/>
    </location>
</feature>
<feature type="compositionally biased region" description="Low complexity" evidence="13">
    <location>
        <begin position="113"/>
        <end position="127"/>
    </location>
</feature>
<feature type="region of interest" description="Disordered" evidence="13">
    <location>
        <begin position="102"/>
        <end position="127"/>
    </location>
</feature>
<dbReference type="PANTHER" id="PTHR47416:SF8">
    <property type="entry name" value="BASIC-LEUCINE ZIPPER TRANSCRIPTION FACTOR E-RELATED"/>
    <property type="match status" value="1"/>
</dbReference>
<sequence length="372" mass="40322">MTWHIQALPLAMPRHHPAWAPRPPFAETFPSSFLPKQNPSISDESAIFKHTHERQPTARDKNIYIAISMDVEFFADLDLDALLASFSSAAAAAGSGVSGLFAPSPPHDAEAGSPESVSSRRPSPAREAALSEIERFLMEEGPAAEEGVGAEDFFDALLVDGGEEEEEEEGKGSEAGGSTDGDSGKGNEVATPDAEKEDVEAEVDGDDPMSKKKRRQMRNRDSAMKSRERKKMYVKDLETKSKYLEAECRRLSYALQCCAAENMALRQSLLKDRPVGAATAMQESAVLTETLPLVSLLWLVSIVCLLLVPGLPNRNPVARSSAGRDLATVTGKKTSSEQQLEETLLLHGRRCKGSRARIKLDTGPFRLAAAAC</sequence>
<comment type="similarity">
    <text evidence="3">Belongs to the bZIP family.</text>
</comment>
<dbReference type="GO" id="GO:0003700">
    <property type="term" value="F:DNA-binding transcription factor activity"/>
    <property type="evidence" value="ECO:0007669"/>
    <property type="project" value="InterPro"/>
</dbReference>
<keyword evidence="8" id="KW-0238">DNA-binding</keyword>
<evidence type="ECO:0000313" key="15">
    <source>
        <dbReference type="EnsemblPlants" id="OBART06G21250.1"/>
    </source>
</evidence>
<feature type="domain" description="BZIP" evidence="14">
    <location>
        <begin position="209"/>
        <end position="251"/>
    </location>
</feature>
<proteinExistence type="inferred from homology"/>
<accession>A0A0D3GIR8</accession>
<evidence type="ECO:0000256" key="1">
    <source>
        <dbReference type="ARBA" id="ARBA00004123"/>
    </source>
</evidence>
<evidence type="ECO:0000256" key="9">
    <source>
        <dbReference type="ARBA" id="ARBA00023136"/>
    </source>
</evidence>
<dbReference type="GO" id="GO:0003677">
    <property type="term" value="F:DNA binding"/>
    <property type="evidence" value="ECO:0007669"/>
    <property type="project" value="UniProtKB-KW"/>
</dbReference>
<dbReference type="AlphaFoldDB" id="A0A0D3GIR8"/>
<dbReference type="Proteomes" id="UP000026960">
    <property type="component" value="Chromosome 6"/>
</dbReference>
<keyword evidence="9" id="KW-0472">Membrane</keyword>
<evidence type="ECO:0000256" key="12">
    <source>
        <dbReference type="ARBA" id="ARBA00023242"/>
    </source>
</evidence>
<feature type="compositionally biased region" description="Basic and acidic residues" evidence="13">
    <location>
        <begin position="218"/>
        <end position="231"/>
    </location>
</feature>
<reference evidence="15" key="2">
    <citation type="submission" date="2015-03" db="UniProtKB">
        <authorList>
            <consortium name="EnsemblPlants"/>
        </authorList>
    </citation>
    <scope>IDENTIFICATION</scope>
</reference>
<keyword evidence="10" id="KW-0804">Transcription</keyword>
<protein>
    <recommendedName>
        <fullName evidence="14">BZIP domain-containing protein</fullName>
    </recommendedName>
</protein>
<evidence type="ECO:0000256" key="5">
    <source>
        <dbReference type="ARBA" id="ARBA00022824"/>
    </source>
</evidence>
<dbReference type="eggNOG" id="KOG0017">
    <property type="taxonomic scope" value="Eukaryota"/>
</dbReference>
<dbReference type="GO" id="GO:0034976">
    <property type="term" value="P:response to endoplasmic reticulum stress"/>
    <property type="evidence" value="ECO:0007669"/>
    <property type="project" value="EnsemblPlants"/>
</dbReference>
<evidence type="ECO:0000256" key="3">
    <source>
        <dbReference type="ARBA" id="ARBA00007163"/>
    </source>
</evidence>
<keyword evidence="16" id="KW-1185">Reference proteome</keyword>
<evidence type="ECO:0000256" key="8">
    <source>
        <dbReference type="ARBA" id="ARBA00023125"/>
    </source>
</evidence>
<dbReference type="InterPro" id="IPR004827">
    <property type="entry name" value="bZIP"/>
</dbReference>
<evidence type="ECO:0000256" key="6">
    <source>
        <dbReference type="ARBA" id="ARBA00022989"/>
    </source>
</evidence>
<dbReference type="EnsemblPlants" id="OBART06G21250.1">
    <property type="protein sequence ID" value="OBART06G21250.1"/>
    <property type="gene ID" value="OBART06G21250"/>
</dbReference>
<dbReference type="PROSITE" id="PS00036">
    <property type="entry name" value="BZIP_BASIC"/>
    <property type="match status" value="1"/>
</dbReference>
<dbReference type="SUPFAM" id="SSF57959">
    <property type="entry name" value="Leucine zipper domain"/>
    <property type="match status" value="1"/>
</dbReference>
<keyword evidence="6" id="KW-1133">Transmembrane helix</keyword>
<evidence type="ECO:0000313" key="16">
    <source>
        <dbReference type="Proteomes" id="UP000026960"/>
    </source>
</evidence>
<evidence type="ECO:0000256" key="7">
    <source>
        <dbReference type="ARBA" id="ARBA00023015"/>
    </source>
</evidence>
<reference evidence="15" key="1">
    <citation type="journal article" date="2009" name="Rice">
        <title>De Novo Next Generation Sequencing of Plant Genomes.</title>
        <authorList>
            <person name="Rounsley S."/>
            <person name="Marri P.R."/>
            <person name="Yu Y."/>
            <person name="He R."/>
            <person name="Sisneros N."/>
            <person name="Goicoechea J.L."/>
            <person name="Lee S.J."/>
            <person name="Angelova A."/>
            <person name="Kudrna D."/>
            <person name="Luo M."/>
            <person name="Affourtit J."/>
            <person name="Desany B."/>
            <person name="Knight J."/>
            <person name="Niazi F."/>
            <person name="Egholm M."/>
            <person name="Wing R.A."/>
        </authorList>
    </citation>
    <scope>NUCLEOTIDE SEQUENCE [LARGE SCALE GENOMIC DNA]</scope>
    <source>
        <strain evidence="15">cv. IRGC 105608</strain>
    </source>
</reference>
<evidence type="ECO:0000256" key="10">
    <source>
        <dbReference type="ARBA" id="ARBA00023163"/>
    </source>
</evidence>
<dbReference type="CDD" id="cd14704">
    <property type="entry name" value="bZIP_HY5-like"/>
    <property type="match status" value="1"/>
</dbReference>
<comment type="subcellular location">
    <subcellularLocation>
        <location evidence="2">Endoplasmic reticulum membrane</location>
        <topology evidence="2">Single-pass membrane protein</topology>
    </subcellularLocation>
    <subcellularLocation>
        <location evidence="1">Nucleus</location>
    </subcellularLocation>
</comment>
<dbReference type="PROSITE" id="PS50217">
    <property type="entry name" value="BZIP"/>
    <property type="match status" value="1"/>
</dbReference>
<evidence type="ECO:0000256" key="4">
    <source>
        <dbReference type="ARBA" id="ARBA00022692"/>
    </source>
</evidence>
<dbReference type="PaxDb" id="65489-OBART06G21250.1"/>
<feature type="region of interest" description="Disordered" evidence="13">
    <location>
        <begin position="162"/>
        <end position="231"/>
    </location>
</feature>
<dbReference type="STRING" id="65489.A0A0D3GIR8"/>
<keyword evidence="7" id="KW-0805">Transcription regulation</keyword>
<evidence type="ECO:0000256" key="13">
    <source>
        <dbReference type="SAM" id="MobiDB-lite"/>
    </source>
</evidence>
<dbReference type="Gene3D" id="1.20.5.170">
    <property type="match status" value="1"/>
</dbReference>
<dbReference type="GO" id="GO:0005789">
    <property type="term" value="C:endoplasmic reticulum membrane"/>
    <property type="evidence" value="ECO:0007669"/>
    <property type="project" value="UniProtKB-SubCell"/>
</dbReference>
<dbReference type="SMART" id="SM00338">
    <property type="entry name" value="BRLZ"/>
    <property type="match status" value="1"/>
</dbReference>
<dbReference type="PANTHER" id="PTHR47416">
    <property type="entry name" value="BASIC-LEUCINE ZIPPER TRANSCRIPTION FACTOR F-RELATED"/>
    <property type="match status" value="1"/>
</dbReference>
<dbReference type="FunFam" id="1.20.5.170:FF:000041">
    <property type="entry name" value="Cyclic AMP-dependent transcription factor ATF-6 beta"/>
    <property type="match status" value="1"/>
</dbReference>
<dbReference type="HOGENOM" id="CLU_054669_0_0_1"/>
<evidence type="ECO:0000256" key="2">
    <source>
        <dbReference type="ARBA" id="ARBA00004389"/>
    </source>
</evidence>
<dbReference type="InterPro" id="IPR046347">
    <property type="entry name" value="bZIP_sf"/>
</dbReference>
<keyword evidence="11" id="KW-0834">Unfolded protein response</keyword>
<keyword evidence="5" id="KW-0256">Endoplasmic reticulum</keyword>
<organism evidence="15">
    <name type="scientific">Oryza barthii</name>
    <dbReference type="NCBI Taxonomy" id="65489"/>
    <lineage>
        <taxon>Eukaryota</taxon>
        <taxon>Viridiplantae</taxon>
        <taxon>Streptophyta</taxon>
        <taxon>Embryophyta</taxon>
        <taxon>Tracheophyta</taxon>
        <taxon>Spermatophyta</taxon>
        <taxon>Magnoliopsida</taxon>
        <taxon>Liliopsida</taxon>
        <taxon>Poales</taxon>
        <taxon>Poaceae</taxon>
        <taxon>BOP clade</taxon>
        <taxon>Oryzoideae</taxon>
        <taxon>Oryzeae</taxon>
        <taxon>Oryzinae</taxon>
        <taxon>Oryza</taxon>
    </lineage>
</organism>
<dbReference type="GO" id="GO:0006986">
    <property type="term" value="P:response to unfolded protein"/>
    <property type="evidence" value="ECO:0007669"/>
    <property type="project" value="UniProtKB-KW"/>
</dbReference>
<evidence type="ECO:0000259" key="14">
    <source>
        <dbReference type="PROSITE" id="PS50217"/>
    </source>
</evidence>
<evidence type="ECO:0000256" key="11">
    <source>
        <dbReference type="ARBA" id="ARBA00023230"/>
    </source>
</evidence>
<keyword evidence="4" id="KW-0812">Transmembrane</keyword>
<dbReference type="Pfam" id="PF00170">
    <property type="entry name" value="bZIP_1"/>
    <property type="match status" value="1"/>
</dbReference>